<evidence type="ECO:0000313" key="2">
    <source>
        <dbReference type="Proteomes" id="UP000198949"/>
    </source>
</evidence>
<dbReference type="Proteomes" id="UP000198949">
    <property type="component" value="Unassembled WGS sequence"/>
</dbReference>
<dbReference type="EMBL" id="FNAD01000020">
    <property type="protein sequence ID" value="SDE40361.1"/>
    <property type="molecule type" value="Genomic_DNA"/>
</dbReference>
<gene>
    <name evidence="1" type="ORF">SAMN05216270_12065</name>
</gene>
<dbReference type="Gene3D" id="3.30.1460.10">
    <property type="match status" value="1"/>
</dbReference>
<dbReference type="InterPro" id="IPR019660">
    <property type="entry name" value="Put_sensory_transdc_reg_YbjN"/>
</dbReference>
<dbReference type="OrthoDB" id="3212317at2"/>
<reference evidence="2" key="1">
    <citation type="submission" date="2016-10" db="EMBL/GenBank/DDBJ databases">
        <authorList>
            <person name="Varghese N."/>
            <person name="Submissions S."/>
        </authorList>
    </citation>
    <scope>NUCLEOTIDE SEQUENCE [LARGE SCALE GENOMIC DNA]</scope>
    <source>
        <strain evidence="2">CGMCC 4.3516</strain>
    </source>
</reference>
<dbReference type="AlphaFoldDB" id="A0A1G7CM89"/>
<evidence type="ECO:0000313" key="1">
    <source>
        <dbReference type="EMBL" id="SDE40361.1"/>
    </source>
</evidence>
<organism evidence="1 2">
    <name type="scientific">Glycomyces harbinensis</name>
    <dbReference type="NCBI Taxonomy" id="58114"/>
    <lineage>
        <taxon>Bacteria</taxon>
        <taxon>Bacillati</taxon>
        <taxon>Actinomycetota</taxon>
        <taxon>Actinomycetes</taxon>
        <taxon>Glycomycetales</taxon>
        <taxon>Glycomycetaceae</taxon>
        <taxon>Glycomyces</taxon>
    </lineage>
</organism>
<dbReference type="SUPFAM" id="SSF69635">
    <property type="entry name" value="Type III secretory system chaperone-like"/>
    <property type="match status" value="1"/>
</dbReference>
<protein>
    <submittedName>
        <fullName evidence="1">Putative sensory transduction regulator</fullName>
    </submittedName>
</protein>
<dbReference type="RefSeq" id="WP_091040168.1">
    <property type="nucleotide sequence ID" value="NZ_FNAD01000020.1"/>
</dbReference>
<dbReference type="STRING" id="58114.SAMN05216270_12065"/>
<name>A0A1G7CM89_9ACTN</name>
<keyword evidence="2" id="KW-1185">Reference proteome</keyword>
<sequence length="158" mass="17828">MIEQLKSALDETGADYREDGPRSVVVSLPGRRKLNIACGLVVEDHALRVEAFVARRPEENREAVWAELLRRNGKLYAVSFATDESEDVHLVGRLPFAAVTADELDRVLGQVLEAADETFNVILELGFRTSIEEEWRWRLARGESVKNLEAFAHLKPND</sequence>
<accession>A0A1G7CM89</accession>
<proteinExistence type="predicted"/>
<dbReference type="Pfam" id="PF10722">
    <property type="entry name" value="YbjN"/>
    <property type="match status" value="1"/>
</dbReference>